<dbReference type="EMBL" id="SODV01000001">
    <property type="protein sequence ID" value="TDX01023.1"/>
    <property type="molecule type" value="Genomic_DNA"/>
</dbReference>
<dbReference type="Proteomes" id="UP000294498">
    <property type="component" value="Unassembled WGS sequence"/>
</dbReference>
<evidence type="ECO:0000256" key="1">
    <source>
        <dbReference type="SAM" id="Phobius"/>
    </source>
</evidence>
<comment type="caution">
    <text evidence="2">The sequence shown here is derived from an EMBL/GenBank/DDBJ whole genome shotgun (WGS) entry which is preliminary data.</text>
</comment>
<protein>
    <submittedName>
        <fullName evidence="2">Uncharacterized protein</fullName>
    </submittedName>
</protein>
<name>A0A4V3GLV4_9BACT</name>
<feature type="transmembrane region" description="Helical" evidence="1">
    <location>
        <begin position="40"/>
        <end position="61"/>
    </location>
</feature>
<keyword evidence="1" id="KW-0472">Membrane</keyword>
<accession>A0A4V3GLV4</accession>
<sequence>MALFDGNKTLKRLQNRYRLVIMNDDTYEEVITFKLTRMSVYVALSTIFVILIGLTVALVSFTNLKYYLPGYGNPSERREYIQLKYRTDSLEREMQMKDQYLESIKKVLVGGVVENRDTTALKMPSVEKSDD</sequence>
<organism evidence="2 3">
    <name type="scientific">Dinghuibacter silviterrae</name>
    <dbReference type="NCBI Taxonomy" id="1539049"/>
    <lineage>
        <taxon>Bacteria</taxon>
        <taxon>Pseudomonadati</taxon>
        <taxon>Bacteroidota</taxon>
        <taxon>Chitinophagia</taxon>
        <taxon>Chitinophagales</taxon>
        <taxon>Chitinophagaceae</taxon>
        <taxon>Dinghuibacter</taxon>
    </lineage>
</organism>
<keyword evidence="1" id="KW-1133">Transmembrane helix</keyword>
<dbReference type="OrthoDB" id="9814377at2"/>
<dbReference type="AlphaFoldDB" id="A0A4V3GLV4"/>
<keyword evidence="1" id="KW-0812">Transmembrane</keyword>
<evidence type="ECO:0000313" key="3">
    <source>
        <dbReference type="Proteomes" id="UP000294498"/>
    </source>
</evidence>
<dbReference type="RefSeq" id="WP_133993221.1">
    <property type="nucleotide sequence ID" value="NZ_SODV01000001.1"/>
</dbReference>
<reference evidence="2 3" key="1">
    <citation type="submission" date="2019-03" db="EMBL/GenBank/DDBJ databases">
        <title>Genomic Encyclopedia of Type Strains, Phase IV (KMG-IV): sequencing the most valuable type-strain genomes for metagenomic binning, comparative biology and taxonomic classification.</title>
        <authorList>
            <person name="Goeker M."/>
        </authorList>
    </citation>
    <scope>NUCLEOTIDE SEQUENCE [LARGE SCALE GENOMIC DNA]</scope>
    <source>
        <strain evidence="2 3">DSM 100059</strain>
    </source>
</reference>
<proteinExistence type="predicted"/>
<evidence type="ECO:0000313" key="2">
    <source>
        <dbReference type="EMBL" id="TDX01023.1"/>
    </source>
</evidence>
<gene>
    <name evidence="2" type="ORF">EDB95_2054</name>
</gene>
<keyword evidence="3" id="KW-1185">Reference proteome</keyword>